<reference evidence="3" key="1">
    <citation type="journal article" date="2019" name="Int. J. Syst. Evol. Microbiol.">
        <title>The Global Catalogue of Microorganisms (GCM) 10K type strain sequencing project: providing services to taxonomists for standard genome sequencing and annotation.</title>
        <authorList>
            <consortium name="The Broad Institute Genomics Platform"/>
            <consortium name="The Broad Institute Genome Sequencing Center for Infectious Disease"/>
            <person name="Wu L."/>
            <person name="Ma J."/>
        </authorList>
    </citation>
    <scope>NUCLEOTIDE SEQUENCE [LARGE SCALE GENOMIC DNA]</scope>
    <source>
        <strain evidence="3">CCUG 63830</strain>
    </source>
</reference>
<protein>
    <submittedName>
        <fullName evidence="2">Uncharacterized protein</fullName>
    </submittedName>
</protein>
<evidence type="ECO:0000256" key="1">
    <source>
        <dbReference type="SAM" id="MobiDB-lite"/>
    </source>
</evidence>
<keyword evidence="3" id="KW-1185">Reference proteome</keyword>
<dbReference type="RefSeq" id="WP_221089197.1">
    <property type="nucleotide sequence ID" value="NZ_JAIQXV010000018.1"/>
</dbReference>
<sequence>MTDKSHPQGGTKDTDDLSDIKDVQDQTMQEHARQADQTPQEVRGELDGAQPQNLRR</sequence>
<evidence type="ECO:0000313" key="2">
    <source>
        <dbReference type="EMBL" id="MFC6662147.1"/>
    </source>
</evidence>
<feature type="compositionally biased region" description="Basic and acidic residues" evidence="1">
    <location>
        <begin position="1"/>
        <end position="34"/>
    </location>
</feature>
<name>A0ABW1ZNZ2_9DEIO</name>
<accession>A0ABW1ZNZ2</accession>
<dbReference type="Proteomes" id="UP001596317">
    <property type="component" value="Unassembled WGS sequence"/>
</dbReference>
<proteinExistence type="predicted"/>
<organism evidence="2 3">
    <name type="scientific">Deinococcus multiflagellatus</name>
    <dbReference type="NCBI Taxonomy" id="1656887"/>
    <lineage>
        <taxon>Bacteria</taxon>
        <taxon>Thermotogati</taxon>
        <taxon>Deinococcota</taxon>
        <taxon>Deinococci</taxon>
        <taxon>Deinococcales</taxon>
        <taxon>Deinococcaceae</taxon>
        <taxon>Deinococcus</taxon>
    </lineage>
</organism>
<evidence type="ECO:0000313" key="3">
    <source>
        <dbReference type="Proteomes" id="UP001596317"/>
    </source>
</evidence>
<comment type="caution">
    <text evidence="2">The sequence shown here is derived from an EMBL/GenBank/DDBJ whole genome shotgun (WGS) entry which is preliminary data.</text>
</comment>
<feature type="region of interest" description="Disordered" evidence="1">
    <location>
        <begin position="1"/>
        <end position="56"/>
    </location>
</feature>
<gene>
    <name evidence="2" type="ORF">ACFP90_18825</name>
</gene>
<dbReference type="EMBL" id="JBHSWB010000001">
    <property type="protein sequence ID" value="MFC6662147.1"/>
    <property type="molecule type" value="Genomic_DNA"/>
</dbReference>